<evidence type="ECO:0000256" key="1">
    <source>
        <dbReference type="SAM" id="MobiDB-lite"/>
    </source>
</evidence>
<accession>M7BTZ3</accession>
<name>M7BTZ3_CHEMY</name>
<evidence type="ECO:0000313" key="2">
    <source>
        <dbReference type="EMBL" id="EMP40669.1"/>
    </source>
</evidence>
<protein>
    <submittedName>
        <fullName evidence="2">Uncharacterized protein</fullName>
    </submittedName>
</protein>
<feature type="region of interest" description="Disordered" evidence="1">
    <location>
        <begin position="13"/>
        <end position="110"/>
    </location>
</feature>
<dbReference type="EMBL" id="KB505291">
    <property type="protein sequence ID" value="EMP40669.1"/>
    <property type="molecule type" value="Genomic_DNA"/>
</dbReference>
<feature type="compositionally biased region" description="Acidic residues" evidence="1">
    <location>
        <begin position="43"/>
        <end position="59"/>
    </location>
</feature>
<keyword evidence="3" id="KW-1185">Reference proteome</keyword>
<gene>
    <name evidence="2" type="ORF">UY3_02084</name>
</gene>
<organism evidence="2 3">
    <name type="scientific">Chelonia mydas</name>
    <name type="common">Green sea-turtle</name>
    <name type="synonym">Chelonia agassizi</name>
    <dbReference type="NCBI Taxonomy" id="8469"/>
    <lineage>
        <taxon>Eukaryota</taxon>
        <taxon>Metazoa</taxon>
        <taxon>Chordata</taxon>
        <taxon>Craniata</taxon>
        <taxon>Vertebrata</taxon>
        <taxon>Euteleostomi</taxon>
        <taxon>Archelosauria</taxon>
        <taxon>Testudinata</taxon>
        <taxon>Testudines</taxon>
        <taxon>Cryptodira</taxon>
        <taxon>Durocryptodira</taxon>
        <taxon>Americhelydia</taxon>
        <taxon>Chelonioidea</taxon>
        <taxon>Cheloniidae</taxon>
        <taxon>Chelonia</taxon>
    </lineage>
</organism>
<evidence type="ECO:0000313" key="3">
    <source>
        <dbReference type="Proteomes" id="UP000031443"/>
    </source>
</evidence>
<dbReference type="Proteomes" id="UP000031443">
    <property type="component" value="Unassembled WGS sequence"/>
</dbReference>
<reference evidence="3" key="1">
    <citation type="journal article" date="2013" name="Nat. Genet.">
        <title>The draft genomes of soft-shell turtle and green sea turtle yield insights into the development and evolution of the turtle-specific body plan.</title>
        <authorList>
            <person name="Wang Z."/>
            <person name="Pascual-Anaya J."/>
            <person name="Zadissa A."/>
            <person name="Li W."/>
            <person name="Niimura Y."/>
            <person name="Huang Z."/>
            <person name="Li C."/>
            <person name="White S."/>
            <person name="Xiong Z."/>
            <person name="Fang D."/>
            <person name="Wang B."/>
            <person name="Ming Y."/>
            <person name="Chen Y."/>
            <person name="Zheng Y."/>
            <person name="Kuraku S."/>
            <person name="Pignatelli M."/>
            <person name="Herrero J."/>
            <person name="Beal K."/>
            <person name="Nozawa M."/>
            <person name="Li Q."/>
            <person name="Wang J."/>
            <person name="Zhang H."/>
            <person name="Yu L."/>
            <person name="Shigenobu S."/>
            <person name="Wang J."/>
            <person name="Liu J."/>
            <person name="Flicek P."/>
            <person name="Searle S."/>
            <person name="Wang J."/>
            <person name="Kuratani S."/>
            <person name="Yin Y."/>
            <person name="Aken B."/>
            <person name="Zhang G."/>
            <person name="Irie N."/>
        </authorList>
    </citation>
    <scope>NUCLEOTIDE SEQUENCE [LARGE SCALE GENOMIC DNA]</scope>
</reference>
<proteinExistence type="predicted"/>
<sequence>MRCWFYKEQDAILSGNPTSTAKAPVETSLARVPVKSGPSQEGEILDEDVEQEGDPEAEDDSKARDACSHQELFSTPEEGSQSQLSDLGEVQTGEEAHEMTLGSQPPPLLSAAEQLHRIRRWPRRTKEAFLCEVMMHSVAEKQELKEWQDSEKRYQKENVTQQ</sequence>
<feature type="compositionally biased region" description="Polar residues" evidence="1">
    <location>
        <begin position="71"/>
        <end position="85"/>
    </location>
</feature>
<dbReference type="AlphaFoldDB" id="M7BTZ3"/>